<feature type="compositionally biased region" description="Acidic residues" evidence="8">
    <location>
        <begin position="293"/>
        <end position="307"/>
    </location>
</feature>
<dbReference type="InterPro" id="IPR013087">
    <property type="entry name" value="Znf_C2H2_type"/>
</dbReference>
<feature type="domain" description="C2H2-type" evidence="9">
    <location>
        <begin position="772"/>
        <end position="802"/>
    </location>
</feature>
<reference evidence="10 11" key="1">
    <citation type="submission" date="2024-08" db="EMBL/GenBank/DDBJ databases">
        <authorList>
            <person name="Cucini C."/>
            <person name="Frati F."/>
        </authorList>
    </citation>
    <scope>NUCLEOTIDE SEQUENCE [LARGE SCALE GENOMIC DNA]</scope>
</reference>
<keyword evidence="3" id="KW-0677">Repeat</keyword>
<dbReference type="InterPro" id="IPR036236">
    <property type="entry name" value="Znf_C2H2_sf"/>
</dbReference>
<feature type="compositionally biased region" description="Basic and acidic residues" evidence="8">
    <location>
        <begin position="213"/>
        <end position="230"/>
    </location>
</feature>
<dbReference type="Pfam" id="PF05605">
    <property type="entry name" value="zf-Di19"/>
    <property type="match status" value="1"/>
</dbReference>
<feature type="domain" description="C2H2-type" evidence="9">
    <location>
        <begin position="538"/>
        <end position="561"/>
    </location>
</feature>
<name>A0ABP1RHK5_9HEXA</name>
<dbReference type="PANTHER" id="PTHR24376:SF216">
    <property type="entry name" value="ZINC FINGER PROTEIN 420-LIKE"/>
    <property type="match status" value="1"/>
</dbReference>
<feature type="compositionally biased region" description="Acidic residues" evidence="8">
    <location>
        <begin position="195"/>
        <end position="212"/>
    </location>
</feature>
<feature type="region of interest" description="Disordered" evidence="8">
    <location>
        <begin position="897"/>
        <end position="918"/>
    </location>
</feature>
<evidence type="ECO:0000256" key="7">
    <source>
        <dbReference type="PROSITE-ProRule" id="PRU00042"/>
    </source>
</evidence>
<dbReference type="InterPro" id="IPR008598">
    <property type="entry name" value="Di19_Zn-bd"/>
</dbReference>
<feature type="domain" description="C2H2-type" evidence="9">
    <location>
        <begin position="508"/>
        <end position="536"/>
    </location>
</feature>
<feature type="domain" description="C2H2-type" evidence="9">
    <location>
        <begin position="481"/>
        <end position="504"/>
    </location>
</feature>
<dbReference type="SUPFAM" id="SSF57667">
    <property type="entry name" value="beta-beta-alpha zinc fingers"/>
    <property type="match status" value="6"/>
</dbReference>
<organism evidence="10 11">
    <name type="scientific">Orchesella dallaii</name>
    <dbReference type="NCBI Taxonomy" id="48710"/>
    <lineage>
        <taxon>Eukaryota</taxon>
        <taxon>Metazoa</taxon>
        <taxon>Ecdysozoa</taxon>
        <taxon>Arthropoda</taxon>
        <taxon>Hexapoda</taxon>
        <taxon>Collembola</taxon>
        <taxon>Entomobryomorpha</taxon>
        <taxon>Entomobryoidea</taxon>
        <taxon>Orchesellidae</taxon>
        <taxon>Orchesellinae</taxon>
        <taxon>Orchesella</taxon>
    </lineage>
</organism>
<feature type="domain" description="C2H2-type" evidence="9">
    <location>
        <begin position="624"/>
        <end position="651"/>
    </location>
</feature>
<sequence length="918" mass="104780">MTTTTPNQVTVCFLCLKELVAHHEEILPTSTCRRNPLYLQFISFVRNYLEIAVDTTLYGGSSDGDNHENDEAVAAEAFCDLCSETVSNICDLYKKFCAVELRLSSKLEELGILIKKTKSKVKVLAGEDENILQNSTRLNSLAEQLNLNTETVFDLRNSILLKCFQKSITEDVEHLLNHEAQEIDGTDTEIKEEVESLPDQDDDYEEESEQFEGIEKNDSSESESDNHCDSEGSSIDPHQETDSDEDEGMQKTKLEGHMKTRNKPINAIEEAQDTNTSHNDHSEEETTSGSGSEDNESSLEMETEDQENNVAVPLPPRPRRIRRSYPPKIKGIRRRHIPRSHIAMKNLLACEANGCRAFFKDVEKLNSHLKTHSSKIYTCSDCKRGFMHPEMLKLHKLLHTKKVRGRYPCSSPSCSKKFQRAMDFQSHYNVKHGWGLGCFKCPKCELNLASEPALIAHLNKHDEATDPSLPITEALHCIAAPPCSACGLQFLRRQNLDAHRKMVHNLGVECPDCDKIFGSREAMRRHMSQQHKPDANQYICPVCGKSIRTKDYLREHIVVFHPDTLNREGLHQCSHCLMRFHRKYLLDDHLTRCLRNPNPLKPPKRRRGIQQHLKARQSKADKSFSCEICGILINKKTLLHQHMKTHKNSKSKSKDNQEVANQTQKEPFVCDICGEQFLFRNTLTRHLTRRHGIGSVAERKFLCQICGNGFTSNGNLLKHGVVHRDEKKFACHLCPYKSKVNASLKTHLVKVHGKVKGQEFALDDGAPTRRKLNCRYPSCKQSFFEESELKLHVEQEHQAPNDESGAPTFMCNLCGRIFLNQQRLTRHNEVHSQEKRYKCPICQKGLSQPNSVKEHMSTIHGVGREDEYFTCTQPNCNTRVRSLSYLYRHLRTVHGVYTGKPRKKPRIQEGEGDSVKAS</sequence>
<evidence type="ECO:0000256" key="1">
    <source>
        <dbReference type="ARBA" id="ARBA00004123"/>
    </source>
</evidence>
<dbReference type="EMBL" id="CAXLJM020000075">
    <property type="protein sequence ID" value="CAL8128477.1"/>
    <property type="molecule type" value="Genomic_DNA"/>
</dbReference>
<dbReference type="Gene3D" id="3.30.160.60">
    <property type="entry name" value="Classic Zinc Finger"/>
    <property type="match status" value="8"/>
</dbReference>
<feature type="region of interest" description="Disordered" evidence="8">
    <location>
        <begin position="194"/>
        <end position="250"/>
    </location>
</feature>
<accession>A0ABP1RHK5</accession>
<gene>
    <name evidence="10" type="ORF">ODALV1_LOCUS22255</name>
</gene>
<feature type="domain" description="C2H2-type" evidence="9">
    <location>
        <begin position="407"/>
        <end position="432"/>
    </location>
</feature>
<evidence type="ECO:0000256" key="2">
    <source>
        <dbReference type="ARBA" id="ARBA00022723"/>
    </source>
</evidence>
<dbReference type="PROSITE" id="PS00028">
    <property type="entry name" value="ZINC_FINGER_C2H2_1"/>
    <property type="match status" value="13"/>
</dbReference>
<dbReference type="SMART" id="SM00355">
    <property type="entry name" value="ZnF_C2H2"/>
    <property type="match status" value="16"/>
</dbReference>
<evidence type="ECO:0000256" key="4">
    <source>
        <dbReference type="ARBA" id="ARBA00022771"/>
    </source>
</evidence>
<keyword evidence="6" id="KW-0539">Nucleus</keyword>
<dbReference type="Pfam" id="PF00096">
    <property type="entry name" value="zf-C2H2"/>
    <property type="match status" value="1"/>
</dbReference>
<feature type="domain" description="C2H2-type" evidence="9">
    <location>
        <begin position="809"/>
        <end position="836"/>
    </location>
</feature>
<evidence type="ECO:0000256" key="5">
    <source>
        <dbReference type="ARBA" id="ARBA00022833"/>
    </source>
</evidence>
<dbReference type="Proteomes" id="UP001642540">
    <property type="component" value="Unassembled WGS sequence"/>
</dbReference>
<keyword evidence="11" id="KW-1185">Reference proteome</keyword>
<evidence type="ECO:0000256" key="6">
    <source>
        <dbReference type="ARBA" id="ARBA00023242"/>
    </source>
</evidence>
<dbReference type="PROSITE" id="PS50157">
    <property type="entry name" value="ZINC_FINGER_C2H2_2"/>
    <property type="match status" value="12"/>
</dbReference>
<evidence type="ECO:0000259" key="9">
    <source>
        <dbReference type="PROSITE" id="PS50157"/>
    </source>
</evidence>
<evidence type="ECO:0000313" key="10">
    <source>
        <dbReference type="EMBL" id="CAL8128477.1"/>
    </source>
</evidence>
<evidence type="ECO:0000256" key="8">
    <source>
        <dbReference type="SAM" id="MobiDB-lite"/>
    </source>
</evidence>
<evidence type="ECO:0000313" key="11">
    <source>
        <dbReference type="Proteomes" id="UP001642540"/>
    </source>
</evidence>
<keyword evidence="5" id="KW-0862">Zinc</keyword>
<feature type="region of interest" description="Disordered" evidence="8">
    <location>
        <begin position="271"/>
        <end position="324"/>
    </location>
</feature>
<feature type="domain" description="C2H2-type" evidence="9">
    <location>
        <begin position="701"/>
        <end position="728"/>
    </location>
</feature>
<feature type="domain" description="C2H2-type" evidence="9">
    <location>
        <begin position="377"/>
        <end position="404"/>
    </location>
</feature>
<comment type="caution">
    <text evidence="10">The sequence shown here is derived from an EMBL/GenBank/DDBJ whole genome shotgun (WGS) entry which is preliminary data.</text>
</comment>
<keyword evidence="2" id="KW-0479">Metal-binding</keyword>
<feature type="domain" description="C2H2-type" evidence="9">
    <location>
        <begin position="869"/>
        <end position="894"/>
    </location>
</feature>
<feature type="domain" description="C2H2-type" evidence="9">
    <location>
        <begin position="837"/>
        <end position="865"/>
    </location>
</feature>
<proteinExistence type="predicted"/>
<dbReference type="PANTHER" id="PTHR24376">
    <property type="entry name" value="ZINC FINGER PROTEIN"/>
    <property type="match status" value="1"/>
</dbReference>
<evidence type="ECO:0000256" key="3">
    <source>
        <dbReference type="ARBA" id="ARBA00022737"/>
    </source>
</evidence>
<keyword evidence="4 7" id="KW-0863">Zinc-finger</keyword>
<feature type="domain" description="C2H2-type" evidence="9">
    <location>
        <begin position="668"/>
        <end position="691"/>
    </location>
</feature>
<comment type="subcellular location">
    <subcellularLocation>
        <location evidence="1">Nucleus</location>
    </subcellularLocation>
</comment>
<protein>
    <recommendedName>
        <fullName evidence="9">C2H2-type domain-containing protein</fullName>
    </recommendedName>
</protein>